<keyword evidence="3" id="KW-1185">Reference proteome</keyword>
<evidence type="ECO:0000313" key="2">
    <source>
        <dbReference type="EMBL" id="UTO28209.1"/>
    </source>
</evidence>
<evidence type="ECO:0000256" key="1">
    <source>
        <dbReference type="SAM" id="Phobius"/>
    </source>
</evidence>
<proteinExistence type="predicted"/>
<organism evidence="2 3">
    <name type="scientific">Bartonella harrusi</name>
    <dbReference type="NCBI Taxonomy" id="2961895"/>
    <lineage>
        <taxon>Bacteria</taxon>
        <taxon>Pseudomonadati</taxon>
        <taxon>Pseudomonadota</taxon>
        <taxon>Alphaproteobacteria</taxon>
        <taxon>Hyphomicrobiales</taxon>
        <taxon>Bartonellaceae</taxon>
        <taxon>Bartonella</taxon>
    </lineage>
</organism>
<dbReference type="RefSeq" id="WP_254770119.1">
    <property type="nucleotide sequence ID" value="NZ_CP101114.1"/>
</dbReference>
<name>A0ABY5ESU1_9HYPH</name>
<keyword evidence="1" id="KW-1133">Transmembrane helix</keyword>
<gene>
    <name evidence="2" type="ORF">NMK50_08640</name>
</gene>
<feature type="transmembrane region" description="Helical" evidence="1">
    <location>
        <begin position="28"/>
        <end position="53"/>
    </location>
</feature>
<keyword evidence="1" id="KW-0812">Transmembrane</keyword>
<evidence type="ECO:0000313" key="3">
    <source>
        <dbReference type="Proteomes" id="UP001059475"/>
    </source>
</evidence>
<protein>
    <submittedName>
        <fullName evidence="2">Phage holin family protein</fullName>
    </submittedName>
</protein>
<sequence length="147" mass="16552">MHKFIAPLFNHLVGGGLKRTVKQVRLQAIICGIVGISLLMSLFFLCLIIFLALCSVMTPLAAASTLFFIWLLLAGLGFVTSRILKTYQRYEQQKKSEEQRHQLMADATLSSLALLSKHLPFAKLSVPVLGLATYFLWKKDKKNHFSK</sequence>
<dbReference type="Proteomes" id="UP001059475">
    <property type="component" value="Chromosome"/>
</dbReference>
<keyword evidence="1" id="KW-0472">Membrane</keyword>
<dbReference type="EMBL" id="CP101114">
    <property type="protein sequence ID" value="UTO28209.1"/>
    <property type="molecule type" value="Genomic_DNA"/>
</dbReference>
<reference evidence="2" key="1">
    <citation type="submission" date="2022-07" db="EMBL/GenBank/DDBJ databases">
        <title>First report of Bartonella spp. in marsupials in Brazil, with a description of Bartonella harrusi sp. nov. and new proposal for taxonomic reclassification of species of the genus Bartonella.</title>
        <authorList>
            <person name="Amaral R.B."/>
        </authorList>
    </citation>
    <scope>NUCLEOTIDE SEQUENCE</scope>
    <source>
        <strain evidence="2">117A</strain>
    </source>
</reference>
<accession>A0ABY5ESU1</accession>
<feature type="transmembrane region" description="Helical" evidence="1">
    <location>
        <begin position="59"/>
        <end position="79"/>
    </location>
</feature>